<protein>
    <recommendedName>
        <fullName evidence="3">DUF1364 domain-containing protein</fullName>
    </recommendedName>
</protein>
<sequence length="98" mass="11246">MMFRSQRLLEAVRSFPCQHCNSQDGTVVAAHSNQLRDGKGRGIKAHDYRIAALCYTCHAELDQGRRMTRVEREQMWEAAHRKTIGRLFECGILEVAAR</sequence>
<dbReference type="Proteomes" id="UP000177515">
    <property type="component" value="Chromosome 1"/>
</dbReference>
<accession>A0ABN4TMF9</accession>
<dbReference type="RefSeq" id="WP_071069967.1">
    <property type="nucleotide sequence ID" value="NZ_CP017754.1"/>
</dbReference>
<dbReference type="Gene3D" id="3.30.50.20">
    <property type="entry name" value="prophage-derive protein ybcO"/>
    <property type="match status" value="1"/>
</dbReference>
<gene>
    <name evidence="1" type="ORF">BKK80_13880</name>
</gene>
<evidence type="ECO:0000313" key="1">
    <source>
        <dbReference type="EMBL" id="AOZ06785.1"/>
    </source>
</evidence>
<evidence type="ECO:0008006" key="3">
    <source>
        <dbReference type="Google" id="ProtNLM"/>
    </source>
</evidence>
<dbReference type="EMBL" id="CP017754">
    <property type="protein sequence ID" value="AOZ06785.1"/>
    <property type="molecule type" value="Genomic_DNA"/>
</dbReference>
<evidence type="ECO:0000313" key="2">
    <source>
        <dbReference type="Proteomes" id="UP000177515"/>
    </source>
</evidence>
<name>A0ABN4TMF9_9BURK</name>
<organism evidence="1 2">
    <name type="scientific">Cupriavidus malaysiensis</name>
    <dbReference type="NCBI Taxonomy" id="367825"/>
    <lineage>
        <taxon>Bacteria</taxon>
        <taxon>Pseudomonadati</taxon>
        <taxon>Pseudomonadota</taxon>
        <taxon>Betaproteobacteria</taxon>
        <taxon>Burkholderiales</taxon>
        <taxon>Burkholderiaceae</taxon>
        <taxon>Cupriavidus</taxon>
    </lineage>
</organism>
<proteinExistence type="predicted"/>
<reference evidence="1 2" key="1">
    <citation type="submission" date="2016-10" db="EMBL/GenBank/DDBJ databases">
        <title>Complete genome sequences of three Cupriavidus strains isolated from various Malaysian environments.</title>
        <authorList>
            <person name="Abdullah A.A.-A."/>
            <person name="Shafie N.A.H."/>
            <person name="Lau N.S."/>
        </authorList>
    </citation>
    <scope>NUCLEOTIDE SEQUENCE [LARGE SCALE GENOMIC DNA]</scope>
    <source>
        <strain evidence="1 2">USMAA1020</strain>
    </source>
</reference>
<keyword evidence="2" id="KW-1185">Reference proteome</keyword>